<reference evidence="1 2" key="1">
    <citation type="submission" date="2017-06" db="EMBL/GenBank/DDBJ databases">
        <authorList>
            <person name="Kim H.J."/>
            <person name="Triplett B.A."/>
        </authorList>
    </citation>
    <scope>NUCLEOTIDE SEQUENCE [LARGE SCALE GENOMIC DNA]</scope>
</reference>
<dbReference type="Proteomes" id="UP000223025">
    <property type="component" value="Segment"/>
</dbReference>
<dbReference type="RefSeq" id="YP_009611702.1">
    <property type="nucleotide sequence ID" value="NC_042013.1"/>
</dbReference>
<name>A0A2L0UZ94_9CAUD</name>
<evidence type="ECO:0000313" key="1">
    <source>
        <dbReference type="EMBL" id="AUZ94849.1"/>
    </source>
</evidence>
<dbReference type="GeneID" id="40088040"/>
<sequence length="65" mass="7333">MALSLPEKMVEYDVYTCDGKDPLYVAYAKNNPLKRGQPKYSKEKAKKSLSKLVEDTAFGGPENNY</sequence>
<dbReference type="KEGG" id="vg:40088040"/>
<organism evidence="1 2">
    <name type="scientific">Agrobacterium phage Atu_ph07</name>
    <dbReference type="NCBI Taxonomy" id="2024264"/>
    <lineage>
        <taxon>Viruses</taxon>
        <taxon>Duplodnaviria</taxon>
        <taxon>Heunggongvirae</taxon>
        <taxon>Uroviricota</taxon>
        <taxon>Caudoviricetes</taxon>
        <taxon>Polybotosvirus</taxon>
        <taxon>Polybotosvirus Atuph07</taxon>
    </lineage>
</organism>
<evidence type="ECO:0000313" key="2">
    <source>
        <dbReference type="Proteomes" id="UP000223025"/>
    </source>
</evidence>
<proteinExistence type="predicted"/>
<dbReference type="EMBL" id="MF403008">
    <property type="protein sequence ID" value="AUZ94849.1"/>
    <property type="molecule type" value="Genomic_DNA"/>
</dbReference>
<keyword evidence="2" id="KW-1185">Reference proteome</keyword>
<accession>A0A2L0UZ94</accession>
<protein>
    <submittedName>
        <fullName evidence="1">Uncharacterized protein</fullName>
    </submittedName>
</protein>